<feature type="compositionally biased region" description="Low complexity" evidence="1">
    <location>
        <begin position="252"/>
        <end position="267"/>
    </location>
</feature>
<feature type="compositionally biased region" description="Low complexity" evidence="1">
    <location>
        <begin position="315"/>
        <end position="337"/>
    </location>
</feature>
<keyword evidence="2" id="KW-0732">Signal</keyword>
<dbReference type="AlphaFoldDB" id="A0AAD6IZR3"/>
<reference evidence="3" key="1">
    <citation type="submission" date="2023-01" db="EMBL/GenBank/DDBJ databases">
        <title>The chitinases involved in constricting ring structure development in the nematode-trapping fungus Drechslerella dactyloides.</title>
        <authorList>
            <person name="Wang R."/>
            <person name="Zhang L."/>
            <person name="Tang P."/>
            <person name="Li S."/>
            <person name="Liang L."/>
        </authorList>
    </citation>
    <scope>NUCLEOTIDE SEQUENCE</scope>
    <source>
        <strain evidence="3">YMF1.00031</strain>
    </source>
</reference>
<comment type="caution">
    <text evidence="3">The sequence shown here is derived from an EMBL/GenBank/DDBJ whole genome shotgun (WGS) entry which is preliminary data.</text>
</comment>
<dbReference type="EMBL" id="JAQGDS010000007">
    <property type="protein sequence ID" value="KAJ6259362.1"/>
    <property type="molecule type" value="Genomic_DNA"/>
</dbReference>
<name>A0AAD6IZR3_DREDA</name>
<feature type="signal peptide" evidence="2">
    <location>
        <begin position="1"/>
        <end position="32"/>
    </location>
</feature>
<feature type="chain" id="PRO_5042223579" evidence="2">
    <location>
        <begin position="33"/>
        <end position="816"/>
    </location>
</feature>
<organism evidence="3 4">
    <name type="scientific">Drechslerella dactyloides</name>
    <name type="common">Nematode-trapping fungus</name>
    <name type="synonym">Arthrobotrys dactyloides</name>
    <dbReference type="NCBI Taxonomy" id="74499"/>
    <lineage>
        <taxon>Eukaryota</taxon>
        <taxon>Fungi</taxon>
        <taxon>Dikarya</taxon>
        <taxon>Ascomycota</taxon>
        <taxon>Pezizomycotina</taxon>
        <taxon>Orbiliomycetes</taxon>
        <taxon>Orbiliales</taxon>
        <taxon>Orbiliaceae</taxon>
        <taxon>Drechslerella</taxon>
    </lineage>
</organism>
<sequence length="816" mass="86977">MPTLRSRLAACGRRLLWSSLIPILYLTDPGLAQSLTVTETESATRTIMVTEVVVTTSVTVLPSCGCPCSPFASGPVFTSTVNPSSVPDASAVALQLFVSPTPASEPESFFINVEGDSAVTSGDAFLFYLNDNGEYLDAADLSQFLFLYLTSALQGRSLEERQDIFGFYPIFYGDPFPGTTTETFFINSDGMVNLRYTWPNGTTNVYEFALCRVNGLIAAQIYMHEIDVPYPPQCYPAEVTQIPFSRLASLTSSTTTPTATGTSATQSDGTTSETSSRATNTNTGSSSSRTPGPTNTGTGTRTTGTGTTGTGNTGGPTLTPSSDTGTTGGPTDTMTGTSTVTIYTETIAPGESSTSLNTDGAGSPTLTLFMPYPSSLKILGYEGDDENPGLLDSYFNSAFVPIGGIINEGRIPYRLFKLTDEGWLMDPIEAPLNTDEDTWTGGGSLLPSPKYVYAHSDTTFGTLWTRVSSGDLAAVEADNGQLLTFTISEDGDLALQVSSNVTAGQGLWLCTEESTDVGYGDGNNPYCNYASITSIQARGFQTTIVDPSTGYAFVTAQTTTVINNGVGPTATVVTVLPRVVETVTSTITSGEAFQKTVGTGLADPTATVTFAQYVIVRTTTVWGRSVGISTTTYDADLPTAFIDVEVPYPTPAFIGDGFDHNLYVTGDPPILSVYGETQTNPPTDTWSLFYLEGDKLVLVVADTSNDEFYGTGPHYAYVRGADLKVYFLQDEPVFGYTLLTWQLNNETSPERQWLWLNADGAAIVGADRCLAICNNNGGADPGELIFYVNPPPIGCQAYGTDDPNSAFRFYWNATFS</sequence>
<keyword evidence="4" id="KW-1185">Reference proteome</keyword>
<accession>A0AAD6IZR3</accession>
<evidence type="ECO:0000256" key="1">
    <source>
        <dbReference type="SAM" id="MobiDB-lite"/>
    </source>
</evidence>
<dbReference type="Proteomes" id="UP001221413">
    <property type="component" value="Unassembled WGS sequence"/>
</dbReference>
<evidence type="ECO:0000313" key="4">
    <source>
        <dbReference type="Proteomes" id="UP001221413"/>
    </source>
</evidence>
<feature type="region of interest" description="Disordered" evidence="1">
    <location>
        <begin position="252"/>
        <end position="337"/>
    </location>
</feature>
<feature type="compositionally biased region" description="Low complexity" evidence="1">
    <location>
        <begin position="274"/>
        <end position="305"/>
    </location>
</feature>
<protein>
    <submittedName>
        <fullName evidence="3">Uncharacterized protein</fullName>
    </submittedName>
</protein>
<evidence type="ECO:0000313" key="3">
    <source>
        <dbReference type="EMBL" id="KAJ6259362.1"/>
    </source>
</evidence>
<evidence type="ECO:0000256" key="2">
    <source>
        <dbReference type="SAM" id="SignalP"/>
    </source>
</evidence>
<gene>
    <name evidence="3" type="ORF">Dda_6262</name>
</gene>
<proteinExistence type="predicted"/>